<feature type="transmembrane region" description="Helical" evidence="8">
    <location>
        <begin position="158"/>
        <end position="176"/>
    </location>
</feature>
<evidence type="ECO:0000256" key="4">
    <source>
        <dbReference type="ARBA" id="ARBA00022692"/>
    </source>
</evidence>
<name>A0A8H3VVJ7_VENIN</name>
<gene>
    <name evidence="9" type="ORF">EG327_003702</name>
</gene>
<evidence type="ECO:0000256" key="8">
    <source>
        <dbReference type="SAM" id="Phobius"/>
    </source>
</evidence>
<dbReference type="InterPro" id="IPR004813">
    <property type="entry name" value="OPT"/>
</dbReference>
<keyword evidence="4 8" id="KW-0812">Transmembrane</keyword>
<dbReference type="PANTHER" id="PTHR31645:SF0">
    <property type="entry name" value="OLIGOPEPTIDE TRANSPORTER YGL114W-RELATED"/>
    <property type="match status" value="1"/>
</dbReference>
<keyword evidence="3" id="KW-0813">Transport</keyword>
<evidence type="ECO:0000256" key="6">
    <source>
        <dbReference type="ARBA" id="ARBA00023136"/>
    </source>
</evidence>
<sequence>MAPDRGSRPSSSGPSYQTIHSSTPEDELDSSSPLPPSSAAKILADRANAPQNFTFRGVLVGLIIGVIINFSNMYFGLQTGWVSGMAMPSALLGFAYFRSVAKYLNFPFSPVENVLVQSVAGSVGTMPLGCGFVGVVPALEYLLLPEEGGPLNIGLWKLVVWSVGIAFFGVVFAVPLRRQVIIREKMKFPSGTATALMIGVLHGGKGGAKIIAQEDASAKAIGGEEEVDSQPAGVEMSPQITQDHGSMDATAEEEYGRDKDDSGEWRKKIRLLLLSFGISALYTLVSYFLPQIRDLPVFGLSLAHNWLWTLNPSPAYIGQGIIMGPSTTIHMLLGAIVGWGVLSPLAKHRGWAPGPVDDWTTGSKGWIVWISLAIMLADSLVSLGWLILRPIVYYGPAFFQHCQRVLKERDWKAITEFDSASSKGYSAISGSEDVDTPTIAKFQQSEEEADAPPSHLISARTTWVGLFLSLGLCVGAVHYTFANLIPLRLTLLALFLALFLSVMGVRALGETDLNPVSGISKLTQLLFAFVVPRSNKNAVIINLIAGALSESGALQAGDLMQDLKAGHLLGAAPNAQFYGQIIGSAVGAVLSACVYRLYTRVYTIPGDLFQVPTGFVWIFTARLVTGEGLPPMVPQWALGSGLIFAVLTIVRTWSRTNTGWKKAILPWVPGGIAVAVGMYNTPSFTLARAIGGLINLYWSRYLKKPETPIIVLASGLILGEGLCSIVNLLLASLEIPHL</sequence>
<keyword evidence="10" id="KW-1185">Reference proteome</keyword>
<feature type="transmembrane region" description="Helical" evidence="8">
    <location>
        <begin position="577"/>
        <end position="598"/>
    </location>
</feature>
<comment type="similarity">
    <text evidence="2">Belongs to the oligopeptide OPT transporter family.</text>
</comment>
<dbReference type="NCBIfam" id="TIGR00728">
    <property type="entry name" value="OPT_sfam"/>
    <property type="match status" value="1"/>
</dbReference>
<accession>A0A8H3VVJ7</accession>
<evidence type="ECO:0000256" key="5">
    <source>
        <dbReference type="ARBA" id="ARBA00022989"/>
    </source>
</evidence>
<dbReference type="GO" id="GO:0000329">
    <property type="term" value="C:fungal-type vacuole membrane"/>
    <property type="evidence" value="ECO:0007669"/>
    <property type="project" value="TreeGrafter"/>
</dbReference>
<feature type="transmembrane region" description="Helical" evidence="8">
    <location>
        <begin position="463"/>
        <end position="481"/>
    </location>
</feature>
<feature type="transmembrane region" description="Helical" evidence="8">
    <location>
        <begin position="366"/>
        <end position="388"/>
    </location>
</feature>
<dbReference type="InterPro" id="IPR045035">
    <property type="entry name" value="YSL-like"/>
</dbReference>
<protein>
    <recommendedName>
        <fullName evidence="11">Oligopeptide transporter</fullName>
    </recommendedName>
</protein>
<dbReference type="PANTHER" id="PTHR31645">
    <property type="entry name" value="OLIGOPEPTIDE TRANSPORTER YGL114W-RELATED"/>
    <property type="match status" value="1"/>
</dbReference>
<feature type="region of interest" description="Disordered" evidence="7">
    <location>
        <begin position="227"/>
        <end position="260"/>
    </location>
</feature>
<reference evidence="9 10" key="1">
    <citation type="submission" date="2019-07" db="EMBL/GenBank/DDBJ databases">
        <title>Venturia inaequalis Genome Resource.</title>
        <authorList>
            <person name="Lichtner F.J."/>
        </authorList>
    </citation>
    <scope>NUCLEOTIDE SEQUENCE [LARGE SCALE GENOMIC DNA]</scope>
    <source>
        <strain evidence="9 10">DMI_063113</strain>
    </source>
</reference>
<evidence type="ECO:0000313" key="10">
    <source>
        <dbReference type="Proteomes" id="UP000490939"/>
    </source>
</evidence>
<dbReference type="AlphaFoldDB" id="A0A8H3VVJ7"/>
<feature type="transmembrane region" description="Helical" evidence="8">
    <location>
        <begin position="604"/>
        <end position="624"/>
    </location>
</feature>
<evidence type="ECO:0000256" key="1">
    <source>
        <dbReference type="ARBA" id="ARBA00004141"/>
    </source>
</evidence>
<dbReference type="Pfam" id="PF03169">
    <property type="entry name" value="OPT"/>
    <property type="match status" value="1"/>
</dbReference>
<evidence type="ECO:0000256" key="7">
    <source>
        <dbReference type="SAM" id="MobiDB-lite"/>
    </source>
</evidence>
<comment type="caution">
    <text evidence="9">The sequence shown here is derived from an EMBL/GenBank/DDBJ whole genome shotgun (WGS) entry which is preliminary data.</text>
</comment>
<keyword evidence="6 8" id="KW-0472">Membrane</keyword>
<dbReference type="Proteomes" id="UP000490939">
    <property type="component" value="Unassembled WGS sequence"/>
</dbReference>
<feature type="transmembrane region" description="Helical" evidence="8">
    <location>
        <begin position="113"/>
        <end position="138"/>
    </location>
</feature>
<proteinExistence type="inferred from homology"/>
<feature type="transmembrane region" description="Helical" evidence="8">
    <location>
        <begin position="329"/>
        <end position="346"/>
    </location>
</feature>
<evidence type="ECO:0000256" key="3">
    <source>
        <dbReference type="ARBA" id="ARBA00022448"/>
    </source>
</evidence>
<evidence type="ECO:0000313" key="9">
    <source>
        <dbReference type="EMBL" id="KAE9993693.1"/>
    </source>
</evidence>
<organism evidence="9 10">
    <name type="scientific">Venturia inaequalis</name>
    <name type="common">Apple scab fungus</name>
    <dbReference type="NCBI Taxonomy" id="5025"/>
    <lineage>
        <taxon>Eukaryota</taxon>
        <taxon>Fungi</taxon>
        <taxon>Dikarya</taxon>
        <taxon>Ascomycota</taxon>
        <taxon>Pezizomycotina</taxon>
        <taxon>Dothideomycetes</taxon>
        <taxon>Pleosporomycetidae</taxon>
        <taxon>Venturiales</taxon>
        <taxon>Venturiaceae</taxon>
        <taxon>Venturia</taxon>
    </lineage>
</organism>
<feature type="transmembrane region" description="Helical" evidence="8">
    <location>
        <begin position="271"/>
        <end position="289"/>
    </location>
</feature>
<feature type="transmembrane region" description="Helical" evidence="8">
    <location>
        <begin position="487"/>
        <end position="508"/>
    </location>
</feature>
<comment type="subcellular location">
    <subcellularLocation>
        <location evidence="1">Membrane</location>
        <topology evidence="1">Multi-pass membrane protein</topology>
    </subcellularLocation>
</comment>
<feature type="region of interest" description="Disordered" evidence="7">
    <location>
        <begin position="1"/>
        <end position="35"/>
    </location>
</feature>
<feature type="transmembrane region" description="Helical" evidence="8">
    <location>
        <begin position="81"/>
        <end position="101"/>
    </location>
</feature>
<keyword evidence="5 8" id="KW-1133">Transmembrane helix</keyword>
<feature type="transmembrane region" description="Helical" evidence="8">
    <location>
        <begin position="674"/>
        <end position="698"/>
    </location>
</feature>
<evidence type="ECO:0008006" key="11">
    <source>
        <dbReference type="Google" id="ProtNLM"/>
    </source>
</evidence>
<evidence type="ECO:0000256" key="2">
    <source>
        <dbReference type="ARBA" id="ARBA00008807"/>
    </source>
</evidence>
<feature type="transmembrane region" description="Helical" evidence="8">
    <location>
        <begin position="710"/>
        <end position="733"/>
    </location>
</feature>
<dbReference type="GO" id="GO:0035673">
    <property type="term" value="F:oligopeptide transmembrane transporter activity"/>
    <property type="evidence" value="ECO:0007669"/>
    <property type="project" value="InterPro"/>
</dbReference>
<feature type="transmembrane region" description="Helical" evidence="8">
    <location>
        <begin position="636"/>
        <end position="654"/>
    </location>
</feature>
<dbReference type="EMBL" id="WNWR01000023">
    <property type="protein sequence ID" value="KAE9993693.1"/>
    <property type="molecule type" value="Genomic_DNA"/>
</dbReference>
<feature type="transmembrane region" description="Helical" evidence="8">
    <location>
        <begin position="53"/>
        <end position="75"/>
    </location>
</feature>